<feature type="transmembrane region" description="Helical" evidence="2">
    <location>
        <begin position="136"/>
        <end position="161"/>
    </location>
</feature>
<keyword evidence="4" id="KW-1185">Reference proteome</keyword>
<proteinExistence type="predicted"/>
<evidence type="ECO:0000256" key="2">
    <source>
        <dbReference type="SAM" id="Phobius"/>
    </source>
</evidence>
<sequence length="296" mass="32926">MNRNQPLHVWPLRCLCTVGCWFRACPVLEGGVSSSRSWLRSFLLLKLVTLLLFPHWTLLGLVLGCPFSLKALVLLRSPRVSTKPSTVFLYHLALTDALLILHWTHVFGLRITLYLGLDSNDCVLIQDLHISWLKEVWIIVSNHLLDTHLLASLCFLGFLGLEATLVSRWPLQTRAVRTSQWAQLGCTLVWVLVLLEVLFVMFAKIPRPQTLQKSPGAVACACNPSYGRLRLEERLSSGALSCSGLCRSGVRTKFGIDMVLLGEPGTTRSSKEGCTGPGRKRSRSKPPCRSVVGSRL</sequence>
<accession>A0AAV2MKX5</accession>
<evidence type="ECO:0000313" key="3">
    <source>
        <dbReference type="EMBL" id="CAL1614082.1"/>
    </source>
</evidence>
<keyword evidence="2" id="KW-0812">Transmembrane</keyword>
<organism evidence="3 4">
    <name type="scientific">Knipowitschia caucasica</name>
    <name type="common">Caucasian dwarf goby</name>
    <name type="synonym">Pomatoschistus caucasicus</name>
    <dbReference type="NCBI Taxonomy" id="637954"/>
    <lineage>
        <taxon>Eukaryota</taxon>
        <taxon>Metazoa</taxon>
        <taxon>Chordata</taxon>
        <taxon>Craniata</taxon>
        <taxon>Vertebrata</taxon>
        <taxon>Euteleostomi</taxon>
        <taxon>Actinopterygii</taxon>
        <taxon>Neopterygii</taxon>
        <taxon>Teleostei</taxon>
        <taxon>Neoteleostei</taxon>
        <taxon>Acanthomorphata</taxon>
        <taxon>Gobiaria</taxon>
        <taxon>Gobiiformes</taxon>
        <taxon>Gobioidei</taxon>
        <taxon>Gobiidae</taxon>
        <taxon>Gobiinae</taxon>
        <taxon>Knipowitschia</taxon>
    </lineage>
</organism>
<feature type="transmembrane region" description="Helical" evidence="2">
    <location>
        <begin position="89"/>
        <end position="115"/>
    </location>
</feature>
<feature type="region of interest" description="Disordered" evidence="1">
    <location>
        <begin position="267"/>
        <end position="296"/>
    </location>
</feature>
<dbReference type="Gene3D" id="1.20.1070.10">
    <property type="entry name" value="Rhodopsin 7-helix transmembrane proteins"/>
    <property type="match status" value="1"/>
</dbReference>
<protein>
    <recommendedName>
        <fullName evidence="5">G-protein coupled receptors family 1 profile domain-containing protein</fullName>
    </recommendedName>
</protein>
<keyword evidence="2" id="KW-1133">Transmembrane helix</keyword>
<dbReference type="Proteomes" id="UP001497482">
    <property type="component" value="Chromosome 8"/>
</dbReference>
<keyword evidence="2" id="KW-0472">Membrane</keyword>
<feature type="transmembrane region" description="Helical" evidence="2">
    <location>
        <begin position="181"/>
        <end position="203"/>
    </location>
</feature>
<dbReference type="EMBL" id="OZ035830">
    <property type="protein sequence ID" value="CAL1614082.1"/>
    <property type="molecule type" value="Genomic_DNA"/>
</dbReference>
<dbReference type="AlphaFoldDB" id="A0AAV2MKX5"/>
<evidence type="ECO:0000256" key="1">
    <source>
        <dbReference type="SAM" id="MobiDB-lite"/>
    </source>
</evidence>
<evidence type="ECO:0000313" key="4">
    <source>
        <dbReference type="Proteomes" id="UP001497482"/>
    </source>
</evidence>
<feature type="transmembrane region" description="Helical" evidence="2">
    <location>
        <begin position="43"/>
        <end position="69"/>
    </location>
</feature>
<gene>
    <name evidence="3" type="ORF">KC01_LOCUS40171</name>
</gene>
<evidence type="ECO:0008006" key="5">
    <source>
        <dbReference type="Google" id="ProtNLM"/>
    </source>
</evidence>
<name>A0AAV2MKX5_KNICA</name>
<reference evidence="3 4" key="1">
    <citation type="submission" date="2024-04" db="EMBL/GenBank/DDBJ databases">
        <authorList>
            <person name="Waldvogel A.-M."/>
            <person name="Schoenle A."/>
        </authorList>
    </citation>
    <scope>NUCLEOTIDE SEQUENCE [LARGE SCALE GENOMIC DNA]</scope>
</reference>